<keyword evidence="3" id="KW-1185">Reference proteome</keyword>
<accession>C0W214</accession>
<feature type="transmembrane region" description="Helical" evidence="1">
    <location>
        <begin position="161"/>
        <end position="180"/>
    </location>
</feature>
<dbReference type="AlphaFoldDB" id="C0W214"/>
<feature type="transmembrane region" description="Helical" evidence="1">
    <location>
        <begin position="201"/>
        <end position="221"/>
    </location>
</feature>
<dbReference type="OrthoDB" id="3266283at2"/>
<gene>
    <name evidence="2" type="ORF">HMPREF0044_1467</name>
</gene>
<protein>
    <submittedName>
        <fullName evidence="2">Uncharacterized protein</fullName>
    </submittedName>
</protein>
<dbReference type="STRING" id="525245.HMPREF0044_1467"/>
<keyword evidence="1" id="KW-0472">Membrane</keyword>
<evidence type="ECO:0000313" key="2">
    <source>
        <dbReference type="EMBL" id="EEH63228.1"/>
    </source>
</evidence>
<feature type="transmembrane region" description="Helical" evidence="1">
    <location>
        <begin position="53"/>
        <end position="74"/>
    </location>
</feature>
<evidence type="ECO:0000313" key="3">
    <source>
        <dbReference type="Proteomes" id="UP000010301"/>
    </source>
</evidence>
<dbReference type="Proteomes" id="UP000010301">
    <property type="component" value="Unassembled WGS sequence"/>
</dbReference>
<keyword evidence="1" id="KW-1133">Transmembrane helix</keyword>
<keyword evidence="1" id="KW-0812">Transmembrane</keyword>
<sequence length="269" mass="30119">MIPTPQRNGIFRVAAEFFLVYAVTILCAGVGLFLSVWFTDQDVPALSKLHDPITSITQVAIPALVCILLTRFLIHRRGLEYVVWQEPEYVSPRLGGKAPIVAPPLDTYDDLFFASALSHEPEPMFEINIQPRVSRLWWLAGMLVIFAVAMVFIVSLSNLEITLEGVLAGTFAAWMLALAQEYLLRGLVVAEVRRFTKRQRWPLLASAILTFFWMIPIAATADSSSNALFMLLAGVFLTFPAFGLRRMFASLWAAVLAQFLFFTAFLVIL</sequence>
<evidence type="ECO:0000256" key="1">
    <source>
        <dbReference type="SAM" id="Phobius"/>
    </source>
</evidence>
<feature type="transmembrane region" description="Helical" evidence="1">
    <location>
        <begin position="136"/>
        <end position="155"/>
    </location>
</feature>
<feature type="transmembrane region" description="Helical" evidence="1">
    <location>
        <begin position="17"/>
        <end position="38"/>
    </location>
</feature>
<name>C0W214_9ACTO</name>
<dbReference type="eggNOG" id="ENOG5031H6H">
    <property type="taxonomic scope" value="Bacteria"/>
</dbReference>
<organism evidence="2 3">
    <name type="scientific">Gleimia coleocanis DSM 15436</name>
    <dbReference type="NCBI Taxonomy" id="525245"/>
    <lineage>
        <taxon>Bacteria</taxon>
        <taxon>Bacillati</taxon>
        <taxon>Actinomycetota</taxon>
        <taxon>Actinomycetes</taxon>
        <taxon>Actinomycetales</taxon>
        <taxon>Actinomycetaceae</taxon>
        <taxon>Gleimia</taxon>
    </lineage>
</organism>
<reference evidence="2 3" key="1">
    <citation type="submission" date="2009-01" db="EMBL/GenBank/DDBJ databases">
        <authorList>
            <person name="Qin X."/>
            <person name="Bachman B."/>
            <person name="Battles P."/>
            <person name="Bell A."/>
            <person name="Bess C."/>
            <person name="Bickham C."/>
            <person name="Chaboub L."/>
            <person name="Chen D."/>
            <person name="Coyle M."/>
            <person name="Deiros D.R."/>
            <person name="Dinh H."/>
            <person name="Forbes L."/>
            <person name="Fowler G."/>
            <person name="Francisco L."/>
            <person name="Fu Q."/>
            <person name="Gubbala S."/>
            <person name="Hale W."/>
            <person name="Han Y."/>
            <person name="Hemphill L."/>
            <person name="Highlander S.K."/>
            <person name="Hirani K."/>
            <person name="Hogues M."/>
            <person name="Jackson L."/>
            <person name="Jakkamsetti A."/>
            <person name="Javaid M."/>
            <person name="Jiang H."/>
            <person name="Korchina V."/>
            <person name="Kovar C."/>
            <person name="Lara F."/>
            <person name="Lee S."/>
            <person name="Mata R."/>
            <person name="Mathew T."/>
            <person name="Moen C."/>
            <person name="Morales K."/>
            <person name="Munidasa M."/>
            <person name="Nazareth L."/>
            <person name="Ngo R."/>
            <person name="Nguyen L."/>
            <person name="Okwuonu G."/>
            <person name="Ongeri F."/>
            <person name="Patil S."/>
            <person name="Petrosino J."/>
            <person name="Pham C."/>
            <person name="Pham P."/>
            <person name="Pu L.-L."/>
            <person name="Puazo M."/>
            <person name="Raj R."/>
            <person name="Reid J."/>
            <person name="Rouhana J."/>
            <person name="Saada N."/>
            <person name="Shang Y."/>
            <person name="Simmons D."/>
            <person name="Thornton R."/>
            <person name="Warren J."/>
            <person name="Weissenberger G."/>
            <person name="Zhang J."/>
            <person name="Zhang L."/>
            <person name="Zhou C."/>
            <person name="Zhu D."/>
            <person name="Muzny D."/>
            <person name="Worley K."/>
            <person name="Gibbs R."/>
        </authorList>
    </citation>
    <scope>NUCLEOTIDE SEQUENCE [LARGE SCALE GENOMIC DNA]</scope>
    <source>
        <strain evidence="2 3">DSM 15436</strain>
    </source>
</reference>
<dbReference type="RefSeq" id="WP_006546926.1">
    <property type="nucleotide sequence ID" value="NZ_DS999544.1"/>
</dbReference>
<feature type="transmembrane region" description="Helical" evidence="1">
    <location>
        <begin position="251"/>
        <end position="268"/>
    </location>
</feature>
<dbReference type="HOGENOM" id="CLU_1033014_0_0_11"/>
<proteinExistence type="predicted"/>
<feature type="transmembrane region" description="Helical" evidence="1">
    <location>
        <begin position="227"/>
        <end position="244"/>
    </location>
</feature>
<dbReference type="EMBL" id="ACFG01000037">
    <property type="protein sequence ID" value="EEH63228.1"/>
    <property type="molecule type" value="Genomic_DNA"/>
</dbReference>
<comment type="caution">
    <text evidence="2">The sequence shown here is derived from an EMBL/GenBank/DDBJ whole genome shotgun (WGS) entry which is preliminary data.</text>
</comment>